<dbReference type="AlphaFoldDB" id="A0A2P7YD86"/>
<name>A0A2P7YD86_9PEZI</name>
<dbReference type="PROSITE" id="PS51273">
    <property type="entry name" value="GATASE_TYPE_1"/>
    <property type="match status" value="1"/>
</dbReference>
<dbReference type="Proteomes" id="UP000243723">
    <property type="component" value="Unassembled WGS sequence"/>
</dbReference>
<feature type="domain" description="Glutamine amidotransferase" evidence="1">
    <location>
        <begin position="44"/>
        <end position="201"/>
    </location>
</feature>
<reference evidence="2 3" key="1">
    <citation type="submission" date="2017-05" db="EMBL/GenBank/DDBJ databases">
        <title>Draft genome sequence of Elsinoe australis.</title>
        <authorList>
            <person name="Cheng Q."/>
        </authorList>
    </citation>
    <scope>NUCLEOTIDE SEQUENCE [LARGE SCALE GENOMIC DNA]</scope>
    <source>
        <strain evidence="2 3">NL1</strain>
    </source>
</reference>
<evidence type="ECO:0000259" key="1">
    <source>
        <dbReference type="Pfam" id="PF00117"/>
    </source>
</evidence>
<dbReference type="STRING" id="40998.A0A2P7YD86"/>
<protein>
    <recommendedName>
        <fullName evidence="1">Glutamine amidotransferase domain-containing protein</fullName>
    </recommendedName>
</protein>
<dbReference type="EMBL" id="NHZQ01000447">
    <property type="protein sequence ID" value="PSK33939.1"/>
    <property type="molecule type" value="Genomic_DNA"/>
</dbReference>
<dbReference type="OrthoDB" id="92161at2759"/>
<gene>
    <name evidence="2" type="ORF">B9Z65_8265</name>
</gene>
<dbReference type="InterPro" id="IPR029062">
    <property type="entry name" value="Class_I_gatase-like"/>
</dbReference>
<dbReference type="Gene3D" id="3.40.50.880">
    <property type="match status" value="1"/>
</dbReference>
<sequence length="244" mass="26377">MVQRPFRLAILECDHSLDPDGSLYGGYGGLIRSWLQRHEAFSGSNVECTIWDVETAQTYPAPGTFDAVVITGSPTSVNDPFDWVRKLEQFMQGIVGDEKTKSVGLCFGHQLIAKALGAPVGCRGSALETSETSIALSDTGKDLFKKDKITLNMMHADNVLSVPQGTANIGSTEYCSIQGLYAPTKLLTIQAHPEFDRTTMQNVIKVMADHGELDEKARIDAVARNVGGTDADLVLNAIAEFLLG</sequence>
<proteinExistence type="predicted"/>
<comment type="caution">
    <text evidence="2">The sequence shown here is derived from an EMBL/GenBank/DDBJ whole genome shotgun (WGS) entry which is preliminary data.</text>
</comment>
<dbReference type="GO" id="GO:0005829">
    <property type="term" value="C:cytosol"/>
    <property type="evidence" value="ECO:0007669"/>
    <property type="project" value="TreeGrafter"/>
</dbReference>
<dbReference type="PANTHER" id="PTHR42695:SF5">
    <property type="entry name" value="GLUTAMINE AMIDOTRANSFERASE YLR126C-RELATED"/>
    <property type="match status" value="1"/>
</dbReference>
<dbReference type="GO" id="GO:0005634">
    <property type="term" value="C:nucleus"/>
    <property type="evidence" value="ECO:0007669"/>
    <property type="project" value="TreeGrafter"/>
</dbReference>
<evidence type="ECO:0000313" key="2">
    <source>
        <dbReference type="EMBL" id="PSK33939.1"/>
    </source>
</evidence>
<dbReference type="InterPro" id="IPR044992">
    <property type="entry name" value="ChyE-like"/>
</dbReference>
<dbReference type="SUPFAM" id="SSF52317">
    <property type="entry name" value="Class I glutamine amidotransferase-like"/>
    <property type="match status" value="1"/>
</dbReference>
<dbReference type="CDD" id="cd01741">
    <property type="entry name" value="GATase1_1"/>
    <property type="match status" value="1"/>
</dbReference>
<dbReference type="InterPro" id="IPR017926">
    <property type="entry name" value="GATASE"/>
</dbReference>
<keyword evidence="3" id="KW-1185">Reference proteome</keyword>
<accession>A0A2P7YD86</accession>
<dbReference type="PANTHER" id="PTHR42695">
    <property type="entry name" value="GLUTAMINE AMIDOTRANSFERASE YLR126C-RELATED"/>
    <property type="match status" value="1"/>
</dbReference>
<dbReference type="Pfam" id="PF00117">
    <property type="entry name" value="GATase"/>
    <property type="match status" value="1"/>
</dbReference>
<evidence type="ECO:0000313" key="3">
    <source>
        <dbReference type="Proteomes" id="UP000243723"/>
    </source>
</evidence>
<organism evidence="2 3">
    <name type="scientific">Elsinoe australis</name>
    <dbReference type="NCBI Taxonomy" id="40998"/>
    <lineage>
        <taxon>Eukaryota</taxon>
        <taxon>Fungi</taxon>
        <taxon>Dikarya</taxon>
        <taxon>Ascomycota</taxon>
        <taxon>Pezizomycotina</taxon>
        <taxon>Dothideomycetes</taxon>
        <taxon>Dothideomycetidae</taxon>
        <taxon>Myriangiales</taxon>
        <taxon>Elsinoaceae</taxon>
        <taxon>Elsinoe</taxon>
    </lineage>
</organism>